<protein>
    <recommendedName>
        <fullName evidence="2">cysteine-S-conjugate beta-lyase</fullName>
        <ecNumber evidence="2">4.4.1.13</ecNumber>
    </recommendedName>
</protein>
<evidence type="ECO:0000256" key="5">
    <source>
        <dbReference type="ARBA" id="ARBA00037974"/>
    </source>
</evidence>
<evidence type="ECO:0000256" key="3">
    <source>
        <dbReference type="ARBA" id="ARBA00022898"/>
    </source>
</evidence>
<keyword evidence="7" id="KW-0032">Aminotransferase</keyword>
<feature type="domain" description="Aminotransferase class I/classII large" evidence="6">
    <location>
        <begin position="47"/>
        <end position="365"/>
    </location>
</feature>
<comment type="caution">
    <text evidence="7">The sequence shown here is derived from an EMBL/GenBank/DDBJ whole genome shotgun (WGS) entry which is preliminary data.</text>
</comment>
<dbReference type="PANTHER" id="PTHR43525">
    <property type="entry name" value="PROTEIN MALY"/>
    <property type="match status" value="1"/>
</dbReference>
<dbReference type="EC" id="4.4.1.13" evidence="2"/>
<dbReference type="EMBL" id="VXLC01000003">
    <property type="protein sequence ID" value="KAA8889117.1"/>
    <property type="molecule type" value="Genomic_DNA"/>
</dbReference>
<keyword evidence="7" id="KW-0808">Transferase</keyword>
<keyword evidence="8" id="KW-1185">Reference proteome</keyword>
<proteinExistence type="inferred from homology"/>
<dbReference type="Gene3D" id="3.40.640.10">
    <property type="entry name" value="Type I PLP-dependent aspartate aminotransferase-like (Major domain)"/>
    <property type="match status" value="1"/>
</dbReference>
<dbReference type="OrthoDB" id="3224382at2"/>
<evidence type="ECO:0000313" key="8">
    <source>
        <dbReference type="Proteomes" id="UP000323876"/>
    </source>
</evidence>
<evidence type="ECO:0000256" key="1">
    <source>
        <dbReference type="ARBA" id="ARBA00001933"/>
    </source>
</evidence>
<name>A0A5N0EIA2_9NOCA</name>
<evidence type="ECO:0000313" key="7">
    <source>
        <dbReference type="EMBL" id="KAA8889117.1"/>
    </source>
</evidence>
<dbReference type="InterPro" id="IPR015421">
    <property type="entry name" value="PyrdxlP-dep_Trfase_major"/>
</dbReference>
<dbReference type="InterPro" id="IPR004839">
    <property type="entry name" value="Aminotransferase_I/II_large"/>
</dbReference>
<evidence type="ECO:0000256" key="4">
    <source>
        <dbReference type="ARBA" id="ARBA00023239"/>
    </source>
</evidence>
<comment type="similarity">
    <text evidence="5">Belongs to the class-II pyridoxal-phosphate-dependent aminotransferase family. MalY/PatB cystathionine beta-lyase subfamily.</text>
</comment>
<dbReference type="Gene3D" id="3.90.1150.10">
    <property type="entry name" value="Aspartate Aminotransferase, domain 1"/>
    <property type="match status" value="1"/>
</dbReference>
<dbReference type="RefSeq" id="WP_150401392.1">
    <property type="nucleotide sequence ID" value="NZ_VXLC01000003.1"/>
</dbReference>
<dbReference type="CDD" id="cd00609">
    <property type="entry name" value="AAT_like"/>
    <property type="match status" value="1"/>
</dbReference>
<dbReference type="Pfam" id="PF00155">
    <property type="entry name" value="Aminotran_1_2"/>
    <property type="match status" value="1"/>
</dbReference>
<accession>A0A5N0EIA2</accession>
<keyword evidence="3" id="KW-0663">Pyridoxal phosphate</keyword>
<dbReference type="GO" id="GO:0030170">
    <property type="term" value="F:pyridoxal phosphate binding"/>
    <property type="evidence" value="ECO:0007669"/>
    <property type="project" value="InterPro"/>
</dbReference>
<dbReference type="AlphaFoldDB" id="A0A5N0EIA2"/>
<dbReference type="SUPFAM" id="SSF53383">
    <property type="entry name" value="PLP-dependent transferases"/>
    <property type="match status" value="1"/>
</dbReference>
<sequence length="387" mass="42886">MSDLVDIEVLRQRVGIKWARAGAGVLPGWIADMDFPVPEPVQAVLRRAAEGDLGYPAWEDRPDRNPLQEAFADRMRELYDLALDPDDVYVFTELIQVLQIVLQLMTRPGDAVAMHTPAYPPFLKTLEDMGRRLVPIPMIEGADGWTFDAERMAKDIHENDCRALILVNPNNPTGHMFDSAELSAIAEIAGRHDLFVISDEIHSELTHERRRHLPIASLGAEIAGRTVTLNSASKAFNLAGLRCCVAHVGDSRVRAALAAQPPLMYGQVSALSVLATCTAWREGAEWLAQTRRVLTENRDLVAESLPPGIRFHRPEASYLAWLDCRALELGQDPAAFFLEQAKVRLLPGPDFGPGGAGFARLNFATFRPVLEDMLGRLHTAVEKHVNR</sequence>
<gene>
    <name evidence="7" type="ORF">F3087_09030</name>
</gene>
<organism evidence="7 8">
    <name type="scientific">Nocardia colli</name>
    <dbReference type="NCBI Taxonomy" id="2545717"/>
    <lineage>
        <taxon>Bacteria</taxon>
        <taxon>Bacillati</taxon>
        <taxon>Actinomycetota</taxon>
        <taxon>Actinomycetes</taxon>
        <taxon>Mycobacteriales</taxon>
        <taxon>Nocardiaceae</taxon>
        <taxon>Nocardia</taxon>
    </lineage>
</organism>
<dbReference type="InterPro" id="IPR015424">
    <property type="entry name" value="PyrdxlP-dep_Trfase"/>
</dbReference>
<evidence type="ECO:0000259" key="6">
    <source>
        <dbReference type="Pfam" id="PF00155"/>
    </source>
</evidence>
<reference evidence="7 8" key="1">
    <citation type="submission" date="2019-09" db="EMBL/GenBank/DDBJ databases">
        <authorList>
            <person name="Wang X."/>
        </authorList>
    </citation>
    <scope>NUCLEOTIDE SEQUENCE [LARGE SCALE GENOMIC DNA]</scope>
    <source>
        <strain evidence="7 8">CICC 11023</strain>
    </source>
</reference>
<dbReference type="GO" id="GO:0047804">
    <property type="term" value="F:cysteine-S-conjugate beta-lyase activity"/>
    <property type="evidence" value="ECO:0007669"/>
    <property type="project" value="UniProtKB-EC"/>
</dbReference>
<dbReference type="PANTHER" id="PTHR43525:SF1">
    <property type="entry name" value="PROTEIN MALY"/>
    <property type="match status" value="1"/>
</dbReference>
<dbReference type="InterPro" id="IPR051798">
    <property type="entry name" value="Class-II_PLP-Dep_Aminotrans"/>
</dbReference>
<dbReference type="InterPro" id="IPR015422">
    <property type="entry name" value="PyrdxlP-dep_Trfase_small"/>
</dbReference>
<evidence type="ECO:0000256" key="2">
    <source>
        <dbReference type="ARBA" id="ARBA00012224"/>
    </source>
</evidence>
<keyword evidence="4" id="KW-0456">Lyase</keyword>
<comment type="cofactor">
    <cofactor evidence="1">
        <name>pyridoxal 5'-phosphate</name>
        <dbReference type="ChEBI" id="CHEBI:597326"/>
    </cofactor>
</comment>
<dbReference type="Proteomes" id="UP000323876">
    <property type="component" value="Unassembled WGS sequence"/>
</dbReference>
<dbReference type="GO" id="GO:0008483">
    <property type="term" value="F:transaminase activity"/>
    <property type="evidence" value="ECO:0007669"/>
    <property type="project" value="UniProtKB-KW"/>
</dbReference>